<sequence>MIDQNSVNSEKYWDKRFTGNWDDEQGDKQSIFFADITRELLPKWFVDHVNNGNLSVCDWGCAEGDGTEVVRSFLPNSKIYGIDFSDNAIKSAAKKYPKIKFDAVDLITEKYSKQFDVIYASNIFEHFEDPWATFAKISQYASKYFVVQVPYREPVDKRIPEHFASFFTDDFFNHRSDEWRVVHIAAVDVSRRQPTYWAGSQILVIFARQTEEIPSAEQAVQGVASYSMNYLHELQGAIESVITKKIAQDGEIERLQRENSTQKEQLDELWRITNSKRQRVANKLANTVGKVMPKGSPQRYVAKSLYRSVRAVKHTPQYVGKLKDRLEIVRFAKTLRMKATEHKAVIVYCGMPWDNIMRQRPHHLAENLSKLGYLVIYQDPELEGYRIISPELILVGGDWCIDALSPVRDKVNLFYLFPAGYPKSFAKLQSIVNKGFNLIYEYIDELDETISGDLTLQREVFDRLEELHPSFLLASAKKLYGQLEERFPTDKLLLNENAVDSTHFDHTKSGKAPVPNDLKEIVDSGKSIVGYYGAVAPWLDYALINKMTLELSEVEFVFIGVDYNGGLQYLTIRDNVHYLGPKQYAELPNYSSFFDAAIIPFVEGEIAKSTSPVKLFEYMAMGLPTVCTKDLRECQGYEGVLLSRSGEKFIENVQKAIKLRKSTEMRNTLYTQANNNTWVARAKSIDKLIMRHYKKAR</sequence>
<keyword evidence="2" id="KW-0328">Glycosyltransferase</keyword>
<dbReference type="EMBL" id="CP005957">
    <property type="protein sequence ID" value="AGL62210.1"/>
    <property type="molecule type" value="Genomic_DNA"/>
</dbReference>
<name>R4PVF7_9BACT</name>
<gene>
    <name evidence="2" type="ORF">L336_0506</name>
</gene>
<accession>R4PVF7</accession>
<dbReference type="SUPFAM" id="SSF53335">
    <property type="entry name" value="S-adenosyl-L-methionine-dependent methyltransferases"/>
    <property type="match status" value="1"/>
</dbReference>
<dbReference type="InterPro" id="IPR029063">
    <property type="entry name" value="SAM-dependent_MTases_sf"/>
</dbReference>
<dbReference type="PANTHER" id="PTHR43861">
    <property type="entry name" value="TRANS-ACONITATE 2-METHYLTRANSFERASE-RELATED"/>
    <property type="match status" value="1"/>
</dbReference>
<protein>
    <submittedName>
        <fullName evidence="2">Putative glycosyl transferase, group 1 family protein</fullName>
        <ecNumber evidence="2">2.4.1.-</ecNumber>
    </submittedName>
</protein>
<evidence type="ECO:0000313" key="3">
    <source>
        <dbReference type="Proteomes" id="UP000013893"/>
    </source>
</evidence>
<dbReference type="STRING" id="1332188.L336_0506"/>
<dbReference type="HOGENOM" id="CLU_009265_0_0_0"/>
<dbReference type="RefSeq" id="WP_015641660.1">
    <property type="nucleotide sequence ID" value="NC_021219.1"/>
</dbReference>
<dbReference type="InterPro" id="IPR025714">
    <property type="entry name" value="Methyltranfer_dom"/>
</dbReference>
<dbReference type="AlphaFoldDB" id="R4PVF7"/>
<keyword evidence="3" id="KW-1185">Reference proteome</keyword>
<evidence type="ECO:0000259" key="1">
    <source>
        <dbReference type="Pfam" id="PF13847"/>
    </source>
</evidence>
<dbReference type="Pfam" id="PF13692">
    <property type="entry name" value="Glyco_trans_1_4"/>
    <property type="match status" value="1"/>
</dbReference>
<dbReference type="Proteomes" id="UP000013893">
    <property type="component" value="Chromosome"/>
</dbReference>
<evidence type="ECO:0000313" key="2">
    <source>
        <dbReference type="EMBL" id="AGL62210.1"/>
    </source>
</evidence>
<keyword evidence="2" id="KW-0808">Transferase</keyword>
<dbReference type="SUPFAM" id="SSF53756">
    <property type="entry name" value="UDP-Glycosyltransferase/glycogen phosphorylase"/>
    <property type="match status" value="1"/>
</dbReference>
<reference evidence="2 3" key="1">
    <citation type="journal article" date="2013" name="Nat. Biotechnol.">
        <title>Genome sequences of rare, uncultured bacteria obtained by differential coverage binning of multiple metagenomes.</title>
        <authorList>
            <person name="Albertsen M."/>
            <person name="Hugenholtz P."/>
            <person name="Skarshewski A."/>
            <person name="Nielsen K.L."/>
            <person name="Tyson G.W."/>
            <person name="Nielsen P.H."/>
        </authorList>
    </citation>
    <scope>NUCLEOTIDE SEQUENCE [LARGE SCALE GENOMIC DNA]</scope>
    <source>
        <strain evidence="2">TM71</strain>
    </source>
</reference>
<dbReference type="KEGG" id="saal:L336_0506"/>
<dbReference type="GO" id="GO:0016757">
    <property type="term" value="F:glycosyltransferase activity"/>
    <property type="evidence" value="ECO:0007669"/>
    <property type="project" value="UniProtKB-KW"/>
</dbReference>
<dbReference type="EC" id="2.4.1.-" evidence="2"/>
<dbReference type="Gene3D" id="3.40.50.150">
    <property type="entry name" value="Vaccinia Virus protein VP39"/>
    <property type="match status" value="1"/>
</dbReference>
<dbReference type="PANTHER" id="PTHR43861:SF6">
    <property type="entry name" value="METHYLTRANSFERASE TYPE 11"/>
    <property type="match status" value="1"/>
</dbReference>
<feature type="domain" description="Methyltransferase" evidence="1">
    <location>
        <begin position="52"/>
        <end position="151"/>
    </location>
</feature>
<dbReference type="Pfam" id="PF13847">
    <property type="entry name" value="Methyltransf_31"/>
    <property type="match status" value="1"/>
</dbReference>
<organism evidence="2 3">
    <name type="scientific">Candidatus Saccharimonas aalborgensis</name>
    <dbReference type="NCBI Taxonomy" id="1332188"/>
    <lineage>
        <taxon>Bacteria</taxon>
        <taxon>Candidatus Saccharimonadota</taxon>
        <taxon>Candidatus Saccharimonadia</taxon>
        <taxon>Candidatus Saccharimonadales</taxon>
        <taxon>Candidatus Saccharimonadaceae</taxon>
        <taxon>Candidatus Saccharimonas</taxon>
    </lineage>
</organism>
<dbReference type="Gene3D" id="3.40.50.2000">
    <property type="entry name" value="Glycogen Phosphorylase B"/>
    <property type="match status" value="1"/>
</dbReference>
<proteinExistence type="predicted"/>